<name>A0A4R1K1L4_9GAMM</name>
<accession>A0A4R1K1L4</accession>
<dbReference type="AlphaFoldDB" id="A0A4R1K1L4"/>
<proteinExistence type="predicted"/>
<reference evidence="1 2" key="1">
    <citation type="submission" date="2019-03" db="EMBL/GenBank/DDBJ databases">
        <title>Genomic Encyclopedia of Type Strains, Phase IV (KMG-IV): sequencing the most valuable type-strain genomes for metagenomic binning, comparative biology and taxonomic classification.</title>
        <authorList>
            <person name="Goeker M."/>
        </authorList>
    </citation>
    <scope>NUCLEOTIDE SEQUENCE [LARGE SCALE GENOMIC DNA]</scope>
    <source>
        <strain evidence="1 2">DSM 18577</strain>
    </source>
</reference>
<dbReference type="RefSeq" id="WP_131912420.1">
    <property type="nucleotide sequence ID" value="NZ_OU594967.1"/>
</dbReference>
<dbReference type="InterPro" id="IPR038191">
    <property type="entry name" value="YciN_sf"/>
</dbReference>
<comment type="caution">
    <text evidence="1">The sequence shown here is derived from an EMBL/GenBank/DDBJ whole genome shotgun (WGS) entry which is preliminary data.</text>
</comment>
<dbReference type="EMBL" id="SMGD01000012">
    <property type="protein sequence ID" value="TCK57888.1"/>
    <property type="molecule type" value="Genomic_DNA"/>
</dbReference>
<evidence type="ECO:0000313" key="1">
    <source>
        <dbReference type="EMBL" id="TCK57888.1"/>
    </source>
</evidence>
<dbReference type="InterPro" id="IPR019633">
    <property type="entry name" value="DUF2498"/>
</dbReference>
<dbReference type="Proteomes" id="UP000295565">
    <property type="component" value="Unassembled WGS sequence"/>
</dbReference>
<organism evidence="1 2">
    <name type="scientific">Celerinatantimonas diazotrophica</name>
    <dbReference type="NCBI Taxonomy" id="412034"/>
    <lineage>
        <taxon>Bacteria</taxon>
        <taxon>Pseudomonadati</taxon>
        <taxon>Pseudomonadota</taxon>
        <taxon>Gammaproteobacteria</taxon>
        <taxon>Celerinatantimonadaceae</taxon>
        <taxon>Celerinatantimonas</taxon>
    </lineage>
</organism>
<dbReference type="Pfam" id="PF10692">
    <property type="entry name" value="DUF2498"/>
    <property type="match status" value="1"/>
</dbReference>
<keyword evidence="2" id="KW-1185">Reference proteome</keyword>
<dbReference type="OrthoDB" id="6215372at2"/>
<gene>
    <name evidence="1" type="ORF">EV690_1590</name>
</gene>
<protein>
    <submittedName>
        <fullName evidence="1">Uncharacterized protein DUF2498</fullName>
    </submittedName>
</protein>
<evidence type="ECO:0000313" key="2">
    <source>
        <dbReference type="Proteomes" id="UP000295565"/>
    </source>
</evidence>
<sequence length="81" mass="9268">MNEKQEVSMQEIVKLANDALKTNDDYIHGVVVYEAVQTPDCIVFKGENFLDEKGLPTGKSMAAFNLYKWLSYQFTPLYTVK</sequence>
<dbReference type="Gene3D" id="3.30.300.360">
    <property type="entry name" value="Protein of unknown function (DUF2498)"/>
    <property type="match status" value="1"/>
</dbReference>